<dbReference type="AlphaFoldDB" id="A0AAC9AD72"/>
<feature type="domain" description="HPt" evidence="21">
    <location>
        <begin position="1143"/>
        <end position="1236"/>
    </location>
</feature>
<evidence type="ECO:0000256" key="4">
    <source>
        <dbReference type="ARBA" id="ARBA00022475"/>
    </source>
</evidence>
<evidence type="ECO:0000256" key="16">
    <source>
        <dbReference type="SAM" id="MobiDB-lite"/>
    </source>
</evidence>
<keyword evidence="4" id="KW-1003">Cell membrane</keyword>
<feature type="compositionally biased region" description="Polar residues" evidence="16">
    <location>
        <begin position="1102"/>
        <end position="1116"/>
    </location>
</feature>
<keyword evidence="10" id="KW-0067">ATP-binding</keyword>
<evidence type="ECO:0000256" key="6">
    <source>
        <dbReference type="ARBA" id="ARBA00022679"/>
    </source>
</evidence>
<dbReference type="InterPro" id="IPR036890">
    <property type="entry name" value="HATPase_C_sf"/>
</dbReference>
<gene>
    <name evidence="22" type="ORF">AV942_08785</name>
</gene>
<dbReference type="Pfam" id="PF00512">
    <property type="entry name" value="HisKA"/>
    <property type="match status" value="1"/>
</dbReference>
<dbReference type="InterPro" id="IPR035965">
    <property type="entry name" value="PAS-like_dom_sf"/>
</dbReference>
<dbReference type="CDD" id="cd17546">
    <property type="entry name" value="REC_hyHK_CKI1_RcsC-like"/>
    <property type="match status" value="1"/>
</dbReference>
<dbReference type="Gene3D" id="1.10.287.130">
    <property type="match status" value="1"/>
</dbReference>
<sequence>MSSFTPKSTLSEAKGTFGLTVVLAVVLVILVVGLFEGNIKAAAIAQTYSALEKSAANAEAAADMQVLQYTNALNFLHQTPPISGIVLATANGNVDPKDSTTLDQWKHRLETIFVAFIENNSEIDQLRVIQSNNEGSEVIRVEREGGAVIIASDIDLQTKASRNYFKESVKSNKGEFYISSINLNREYGKLEFPYKAVIRLSLPILSDANERYGFIIMNVNARFLLDQMKQALAQNQSLYVTDNKGYFTLHPDSDKSFSKDLNPSINWQSEFVQPLKAGRARLSPVEGENILYSVSRAFTIGGGQQVAPFYLHVSTPKSYVTALINDKRMSVYSVLVAVTIIFTVALLFFYRSNRKNIELAKVRGESVAIVAISKDAIFSVDAFGKVKSWNMAAESLFGIPSQVIINQHFSSFKPLSPLGLETVLTKGGKQETFTTPYIDGEKNEHKLLITASTIWGDNSQFSGVAVVIRDVTDEHKAKDAIERVNFKLEEKVVSRTKELTKATEEARKASSVKSSFISNISHEMRTPLNGVVGSLSLLKRQPLNDKAEQLVSMMEISCNNLSVLINDVLDLSKIEAGKLDINHQLFEPLTLIESLAKVFAVKAATKGLELIVDTTGLPRVEINSDRHRLNQVLSNLLNNAIKFTEKGHIQLNAALYENDAGLQQLHFSVSDTGVGIAPESQPKLFTAFTQADASVATQYGGTGLGLSICKQLTQLLGGDITFKSVVDVGSTFSFYVTLTEKTPDTEASLERALEMESAMLSGINIGVSAGYSPLEENICSLAMHVGADAYVLDSNTDKIEWSTFNAVIVDESSPLINDLDNIWHAHTTEQEACALPVVFILQKIEGAPYQFNHIQPIYLPKPLFRSSFTLVQQGIDAALGGYSSSISELQPSEGNGTSDAAFETVKQTSDPQLSIGDANLLIVDDNLINREVAKGVLESLPGKMFTCCDGEEVIAFLQKCEKKGRRIHSILMDCQMPNMDGYETTRAIREGKAGPLHANVPIIAMTANAMLGEKEKCLEAGMDDFTTKPVIADVLIPKVKQWLIHQTMALKSEDAKRNNEIKSDPPALVDSLLNAINKEASCSGVQEEVSMDGHMSSHSDTNETVTATSANESNALSDIPAPDNGKVRESWDKDDAIARIMGDKALFSRVCELYSQSAPDKLKQLKGAVEEQDFTQVQVLSLKLKGMSADIGAVQLKKDFELVWELSKGAQWEKVKALLPSIDDDLNTFIELLAVA</sequence>
<keyword evidence="12" id="KW-0902">Two-component regulatory system</keyword>
<evidence type="ECO:0000313" key="22">
    <source>
        <dbReference type="EMBL" id="AMJ78382.1"/>
    </source>
</evidence>
<comment type="caution">
    <text evidence="14">Lacks conserved residue(s) required for the propagation of feature annotation.</text>
</comment>
<dbReference type="Gene3D" id="1.20.120.160">
    <property type="entry name" value="HPT domain"/>
    <property type="match status" value="1"/>
</dbReference>
<keyword evidence="9 22" id="KW-0418">Kinase</keyword>
<dbReference type="SMART" id="SM00387">
    <property type="entry name" value="HATPase_c"/>
    <property type="match status" value="1"/>
</dbReference>
<dbReference type="SUPFAM" id="SSF47226">
    <property type="entry name" value="Histidine-containing phosphotransfer domain, HPT domain"/>
    <property type="match status" value="1"/>
</dbReference>
<evidence type="ECO:0000259" key="21">
    <source>
        <dbReference type="PROSITE" id="PS50894"/>
    </source>
</evidence>
<evidence type="ECO:0000256" key="3">
    <source>
        <dbReference type="ARBA" id="ARBA00012438"/>
    </source>
</evidence>
<dbReference type="CDD" id="cd16922">
    <property type="entry name" value="HATPase_EvgS-ArcB-TorS-like"/>
    <property type="match status" value="1"/>
</dbReference>
<accession>A0AAC9AD72</accession>
<organism evidence="22 23">
    <name type="scientific">Alteromonas mediterranea</name>
    <dbReference type="NCBI Taxonomy" id="314275"/>
    <lineage>
        <taxon>Bacteria</taxon>
        <taxon>Pseudomonadati</taxon>
        <taxon>Pseudomonadota</taxon>
        <taxon>Gammaproteobacteria</taxon>
        <taxon>Alteromonadales</taxon>
        <taxon>Alteromonadaceae</taxon>
        <taxon>Alteromonas/Salinimonas group</taxon>
        <taxon>Alteromonas</taxon>
    </lineage>
</organism>
<dbReference type="InterPro" id="IPR029151">
    <property type="entry name" value="Sensor-like_sf"/>
</dbReference>
<keyword evidence="13 17" id="KW-0472">Membrane</keyword>
<dbReference type="Gene3D" id="3.30.565.10">
    <property type="entry name" value="Histidine kinase-like ATPase, C-terminal domain"/>
    <property type="match status" value="1"/>
</dbReference>
<dbReference type="InterPro" id="IPR005467">
    <property type="entry name" value="His_kinase_dom"/>
</dbReference>
<evidence type="ECO:0000259" key="18">
    <source>
        <dbReference type="PROSITE" id="PS50109"/>
    </source>
</evidence>
<evidence type="ECO:0000256" key="11">
    <source>
        <dbReference type="ARBA" id="ARBA00022989"/>
    </source>
</evidence>
<evidence type="ECO:0000256" key="10">
    <source>
        <dbReference type="ARBA" id="ARBA00022840"/>
    </source>
</evidence>
<evidence type="ECO:0000256" key="7">
    <source>
        <dbReference type="ARBA" id="ARBA00022692"/>
    </source>
</evidence>
<dbReference type="SUPFAM" id="SSF47384">
    <property type="entry name" value="Homodimeric domain of signal transducing histidine kinase"/>
    <property type="match status" value="1"/>
</dbReference>
<dbReference type="InterPro" id="IPR048760">
    <property type="entry name" value="VP0354-like_sensor_dom"/>
</dbReference>
<keyword evidence="5 15" id="KW-0597">Phosphoprotein</keyword>
<feature type="domain" description="PAS" evidence="20">
    <location>
        <begin position="375"/>
        <end position="407"/>
    </location>
</feature>
<dbReference type="Pfam" id="PF21623">
    <property type="entry name" value="HK_sensor_dom_bact"/>
    <property type="match status" value="1"/>
</dbReference>
<dbReference type="GO" id="GO:0005886">
    <property type="term" value="C:plasma membrane"/>
    <property type="evidence" value="ECO:0007669"/>
    <property type="project" value="UniProtKB-SubCell"/>
</dbReference>
<feature type="region of interest" description="Disordered" evidence="16">
    <location>
        <begin position="1092"/>
        <end position="1130"/>
    </location>
</feature>
<evidence type="ECO:0000256" key="13">
    <source>
        <dbReference type="ARBA" id="ARBA00023136"/>
    </source>
</evidence>
<comment type="subcellular location">
    <subcellularLocation>
        <location evidence="2">Cell membrane</location>
        <topology evidence="2">Multi-pass membrane protein</topology>
    </subcellularLocation>
</comment>
<dbReference type="PRINTS" id="PR00344">
    <property type="entry name" value="BCTRLSENSOR"/>
</dbReference>
<dbReference type="PROSITE" id="PS50110">
    <property type="entry name" value="RESPONSE_REGULATORY"/>
    <property type="match status" value="1"/>
</dbReference>
<dbReference type="FunFam" id="3.30.565.10:FF:000010">
    <property type="entry name" value="Sensor histidine kinase RcsC"/>
    <property type="match status" value="1"/>
</dbReference>
<comment type="catalytic activity">
    <reaction evidence="1">
        <text>ATP + protein L-histidine = ADP + protein N-phospho-L-histidine.</text>
        <dbReference type="EC" id="2.7.13.3"/>
    </reaction>
</comment>
<dbReference type="PANTHER" id="PTHR45339:SF1">
    <property type="entry name" value="HYBRID SIGNAL TRANSDUCTION HISTIDINE KINASE J"/>
    <property type="match status" value="1"/>
</dbReference>
<dbReference type="EC" id="2.7.13.3" evidence="3"/>
<evidence type="ECO:0000256" key="2">
    <source>
        <dbReference type="ARBA" id="ARBA00004651"/>
    </source>
</evidence>
<dbReference type="InterPro" id="IPR036097">
    <property type="entry name" value="HisK_dim/P_sf"/>
</dbReference>
<name>A0AAC9AD72_9ALTE</name>
<dbReference type="InterPro" id="IPR004358">
    <property type="entry name" value="Sig_transdc_His_kin-like_C"/>
</dbReference>
<evidence type="ECO:0000256" key="17">
    <source>
        <dbReference type="SAM" id="Phobius"/>
    </source>
</evidence>
<dbReference type="InterPro" id="IPR011006">
    <property type="entry name" value="CheY-like_superfamily"/>
</dbReference>
<dbReference type="InterPro" id="IPR001789">
    <property type="entry name" value="Sig_transdc_resp-reg_receiver"/>
</dbReference>
<dbReference type="SUPFAM" id="SSF55874">
    <property type="entry name" value="ATPase domain of HSP90 chaperone/DNA topoisomerase II/histidine kinase"/>
    <property type="match status" value="1"/>
</dbReference>
<dbReference type="CDD" id="cd00082">
    <property type="entry name" value="HisKA"/>
    <property type="match status" value="1"/>
</dbReference>
<reference evidence="22 23" key="1">
    <citation type="submission" date="2015-12" db="EMBL/GenBank/DDBJ databases">
        <title>Intraspecies pangenome expansion in the marine bacterium Alteromonas.</title>
        <authorList>
            <person name="Lopez-Perez M."/>
            <person name="Rodriguez-Valera F."/>
        </authorList>
    </citation>
    <scope>NUCLEOTIDE SEQUENCE [LARGE SCALE GENOMIC DNA]</scope>
    <source>
        <strain evidence="22 23">UM8</strain>
    </source>
</reference>
<dbReference type="SMART" id="SM00448">
    <property type="entry name" value="REC"/>
    <property type="match status" value="1"/>
</dbReference>
<keyword evidence="7 17" id="KW-0812">Transmembrane</keyword>
<dbReference type="PANTHER" id="PTHR45339">
    <property type="entry name" value="HYBRID SIGNAL TRANSDUCTION HISTIDINE KINASE J"/>
    <property type="match status" value="1"/>
</dbReference>
<evidence type="ECO:0000313" key="23">
    <source>
        <dbReference type="Proteomes" id="UP000061468"/>
    </source>
</evidence>
<keyword evidence="6" id="KW-0808">Transferase</keyword>
<dbReference type="InterPro" id="IPR036641">
    <property type="entry name" value="HPT_dom_sf"/>
</dbReference>
<dbReference type="GO" id="GO:0005524">
    <property type="term" value="F:ATP binding"/>
    <property type="evidence" value="ECO:0007669"/>
    <property type="project" value="UniProtKB-KW"/>
</dbReference>
<dbReference type="Gene3D" id="3.30.450.20">
    <property type="entry name" value="PAS domain"/>
    <property type="match status" value="2"/>
</dbReference>
<evidence type="ECO:0000256" key="9">
    <source>
        <dbReference type="ARBA" id="ARBA00022777"/>
    </source>
</evidence>
<evidence type="ECO:0000256" key="1">
    <source>
        <dbReference type="ARBA" id="ARBA00000085"/>
    </source>
</evidence>
<dbReference type="Proteomes" id="UP000061468">
    <property type="component" value="Chromosome"/>
</dbReference>
<feature type="modified residue" description="4-aspartylphosphate" evidence="15">
    <location>
        <position position="973"/>
    </location>
</feature>
<evidence type="ECO:0000256" key="12">
    <source>
        <dbReference type="ARBA" id="ARBA00023012"/>
    </source>
</evidence>
<dbReference type="SUPFAM" id="SSF103190">
    <property type="entry name" value="Sensory domain-like"/>
    <property type="match status" value="1"/>
</dbReference>
<dbReference type="Gene3D" id="3.40.50.2300">
    <property type="match status" value="1"/>
</dbReference>
<proteinExistence type="predicted"/>
<dbReference type="RefSeq" id="WP_015067018.1">
    <property type="nucleotide sequence ID" value="NZ_CP013928.1"/>
</dbReference>
<dbReference type="GO" id="GO:0006355">
    <property type="term" value="P:regulation of DNA-templated transcription"/>
    <property type="evidence" value="ECO:0007669"/>
    <property type="project" value="InterPro"/>
</dbReference>
<dbReference type="SMART" id="SM00388">
    <property type="entry name" value="HisKA"/>
    <property type="match status" value="1"/>
</dbReference>
<dbReference type="InterPro" id="IPR003594">
    <property type="entry name" value="HATPase_dom"/>
</dbReference>
<evidence type="ECO:0000259" key="19">
    <source>
        <dbReference type="PROSITE" id="PS50110"/>
    </source>
</evidence>
<feature type="domain" description="Histidine kinase" evidence="18">
    <location>
        <begin position="519"/>
        <end position="740"/>
    </location>
</feature>
<dbReference type="SUPFAM" id="SSF55785">
    <property type="entry name" value="PYP-like sensor domain (PAS domain)"/>
    <property type="match status" value="1"/>
</dbReference>
<protein>
    <recommendedName>
        <fullName evidence="3">histidine kinase</fullName>
        <ecNumber evidence="3">2.7.13.3</ecNumber>
    </recommendedName>
</protein>
<dbReference type="GO" id="GO:0000155">
    <property type="term" value="F:phosphorelay sensor kinase activity"/>
    <property type="evidence" value="ECO:0007669"/>
    <property type="project" value="InterPro"/>
</dbReference>
<dbReference type="InterPro" id="IPR003661">
    <property type="entry name" value="HisK_dim/P_dom"/>
</dbReference>
<dbReference type="InterPro" id="IPR013767">
    <property type="entry name" value="PAS_fold"/>
</dbReference>
<evidence type="ECO:0000256" key="5">
    <source>
        <dbReference type="ARBA" id="ARBA00022553"/>
    </source>
</evidence>
<feature type="domain" description="Response regulatory" evidence="19">
    <location>
        <begin position="919"/>
        <end position="1043"/>
    </location>
</feature>
<dbReference type="EMBL" id="CP013928">
    <property type="protein sequence ID" value="AMJ78382.1"/>
    <property type="molecule type" value="Genomic_DNA"/>
</dbReference>
<dbReference type="Pfam" id="PF00989">
    <property type="entry name" value="PAS"/>
    <property type="match status" value="1"/>
</dbReference>
<feature type="transmembrane region" description="Helical" evidence="17">
    <location>
        <begin position="15"/>
        <end position="35"/>
    </location>
</feature>
<evidence type="ECO:0000259" key="20">
    <source>
        <dbReference type="PROSITE" id="PS50112"/>
    </source>
</evidence>
<dbReference type="PROSITE" id="PS50112">
    <property type="entry name" value="PAS"/>
    <property type="match status" value="1"/>
</dbReference>
<dbReference type="InterPro" id="IPR008207">
    <property type="entry name" value="Sig_transdc_His_kin_Hpt_dom"/>
</dbReference>
<dbReference type="CDD" id="cd00130">
    <property type="entry name" value="PAS"/>
    <property type="match status" value="1"/>
</dbReference>
<dbReference type="InterPro" id="IPR000014">
    <property type="entry name" value="PAS"/>
</dbReference>
<evidence type="ECO:0000256" key="14">
    <source>
        <dbReference type="PROSITE-ProRule" id="PRU00110"/>
    </source>
</evidence>
<feature type="transmembrane region" description="Helical" evidence="17">
    <location>
        <begin position="331"/>
        <end position="350"/>
    </location>
</feature>
<dbReference type="Pfam" id="PF02518">
    <property type="entry name" value="HATPase_c"/>
    <property type="match status" value="1"/>
</dbReference>
<keyword evidence="11 17" id="KW-1133">Transmembrane helix</keyword>
<keyword evidence="8" id="KW-0547">Nucleotide-binding</keyword>
<dbReference type="SUPFAM" id="SSF52172">
    <property type="entry name" value="CheY-like"/>
    <property type="match status" value="1"/>
</dbReference>
<dbReference type="PROSITE" id="PS50109">
    <property type="entry name" value="HIS_KIN"/>
    <property type="match status" value="1"/>
</dbReference>
<evidence type="ECO:0000256" key="8">
    <source>
        <dbReference type="ARBA" id="ARBA00022741"/>
    </source>
</evidence>
<dbReference type="PROSITE" id="PS50894">
    <property type="entry name" value="HPT"/>
    <property type="match status" value="1"/>
</dbReference>
<evidence type="ECO:0000256" key="15">
    <source>
        <dbReference type="PROSITE-ProRule" id="PRU00169"/>
    </source>
</evidence>
<dbReference type="Pfam" id="PF00072">
    <property type="entry name" value="Response_reg"/>
    <property type="match status" value="1"/>
</dbReference>
<dbReference type="NCBIfam" id="TIGR00229">
    <property type="entry name" value="sensory_box"/>
    <property type="match status" value="1"/>
</dbReference>